<evidence type="ECO:0000259" key="2">
    <source>
        <dbReference type="Pfam" id="PF01408"/>
    </source>
</evidence>
<dbReference type="SUPFAM" id="SSF51735">
    <property type="entry name" value="NAD(P)-binding Rossmann-fold domains"/>
    <property type="match status" value="1"/>
</dbReference>
<sequence>MSAQLKAAPPRPRAARPRLGFLGVGWIGGQRMRVLAESGLAEVVAIADAHRDNALAARACVPQAELAAGLDALLARDDLDGLVIATPSGAHAGQAIAALERGLAVFCQKPLARTAAEAAQVVAAARRADRLLEVDFSYRHVAGVAGLRELVRGGALGELYAVDLTFHNAYGPDKPWFYDLAQSGGGCVMDLGIHLIDLAAWATGEEAAEAPSAQLYAQGAPLPRPIDRVEDYACAQWRLRGGASVRMACSWRLPAGCDAVIEAAFYGTRGGAALRNVGGSFYDFTVDRFDGTRRERLAGPPDAWGGRALVAWARRLGEGARFDPAADALVGTARLVDAIYGR</sequence>
<protein>
    <submittedName>
        <fullName evidence="4">Putative dehydrogenase</fullName>
    </submittedName>
</protein>
<proteinExistence type="predicted"/>
<dbReference type="InterPro" id="IPR055170">
    <property type="entry name" value="GFO_IDH_MocA-like_dom"/>
</dbReference>
<evidence type="ECO:0000256" key="1">
    <source>
        <dbReference type="ARBA" id="ARBA00023002"/>
    </source>
</evidence>
<dbReference type="GO" id="GO:0016491">
    <property type="term" value="F:oxidoreductase activity"/>
    <property type="evidence" value="ECO:0007669"/>
    <property type="project" value="UniProtKB-KW"/>
</dbReference>
<keyword evidence="1" id="KW-0560">Oxidoreductase</keyword>
<dbReference type="AlphaFoldDB" id="A0A3N4W4W9"/>
<organism evidence="4 5">
    <name type="scientific">Vulcaniibacterium tengchongense</name>
    <dbReference type="NCBI Taxonomy" id="1273429"/>
    <lineage>
        <taxon>Bacteria</taxon>
        <taxon>Pseudomonadati</taxon>
        <taxon>Pseudomonadota</taxon>
        <taxon>Gammaproteobacteria</taxon>
        <taxon>Lysobacterales</taxon>
        <taxon>Lysobacteraceae</taxon>
        <taxon>Vulcaniibacterium</taxon>
    </lineage>
</organism>
<dbReference type="Pfam" id="PF01408">
    <property type="entry name" value="GFO_IDH_MocA"/>
    <property type="match status" value="1"/>
</dbReference>
<evidence type="ECO:0000313" key="5">
    <source>
        <dbReference type="Proteomes" id="UP000269708"/>
    </source>
</evidence>
<dbReference type="OrthoDB" id="9781031at2"/>
<dbReference type="SUPFAM" id="SSF55347">
    <property type="entry name" value="Glyceraldehyde-3-phosphate dehydrogenase-like, C-terminal domain"/>
    <property type="match status" value="1"/>
</dbReference>
<evidence type="ECO:0000313" key="4">
    <source>
        <dbReference type="EMBL" id="RPE81130.1"/>
    </source>
</evidence>
<keyword evidence="5" id="KW-1185">Reference proteome</keyword>
<gene>
    <name evidence="4" type="ORF">EDC50_0301</name>
</gene>
<dbReference type="InterPro" id="IPR000683">
    <property type="entry name" value="Gfo/Idh/MocA-like_OxRdtase_N"/>
</dbReference>
<dbReference type="EMBL" id="RKQN01000001">
    <property type="protein sequence ID" value="RPE81130.1"/>
    <property type="molecule type" value="Genomic_DNA"/>
</dbReference>
<dbReference type="InterPro" id="IPR050463">
    <property type="entry name" value="Gfo/Idh/MocA_oxidrdct_glycsds"/>
</dbReference>
<accession>A0A3N4W4W9</accession>
<dbReference type="Gene3D" id="3.40.50.720">
    <property type="entry name" value="NAD(P)-binding Rossmann-like Domain"/>
    <property type="match status" value="1"/>
</dbReference>
<reference evidence="4 5" key="1">
    <citation type="submission" date="2018-11" db="EMBL/GenBank/DDBJ databases">
        <title>Genomic Encyclopedia of Type Strains, Phase IV (KMG-IV): sequencing the most valuable type-strain genomes for metagenomic binning, comparative biology and taxonomic classification.</title>
        <authorList>
            <person name="Goeker M."/>
        </authorList>
    </citation>
    <scope>NUCLEOTIDE SEQUENCE [LARGE SCALE GENOMIC DNA]</scope>
    <source>
        <strain evidence="4 5">DSM 25623</strain>
    </source>
</reference>
<dbReference type="InterPro" id="IPR036291">
    <property type="entry name" value="NAD(P)-bd_dom_sf"/>
</dbReference>
<dbReference type="Proteomes" id="UP000269708">
    <property type="component" value="Unassembled WGS sequence"/>
</dbReference>
<feature type="domain" description="Gfo/Idh/MocA-like oxidoreductase N-terminal" evidence="2">
    <location>
        <begin position="18"/>
        <end position="136"/>
    </location>
</feature>
<dbReference type="Pfam" id="PF22725">
    <property type="entry name" value="GFO_IDH_MocA_C3"/>
    <property type="match status" value="1"/>
</dbReference>
<feature type="domain" description="GFO/IDH/MocA-like oxidoreductase" evidence="3">
    <location>
        <begin position="147"/>
        <end position="271"/>
    </location>
</feature>
<dbReference type="RefSeq" id="WP_123768709.1">
    <property type="nucleotide sequence ID" value="NZ_RKQN01000001.1"/>
</dbReference>
<dbReference type="PANTHER" id="PTHR43818">
    <property type="entry name" value="BCDNA.GH03377"/>
    <property type="match status" value="1"/>
</dbReference>
<dbReference type="Gene3D" id="3.30.360.10">
    <property type="entry name" value="Dihydrodipicolinate Reductase, domain 2"/>
    <property type="match status" value="1"/>
</dbReference>
<dbReference type="PANTHER" id="PTHR43818:SF11">
    <property type="entry name" value="BCDNA.GH03377"/>
    <property type="match status" value="1"/>
</dbReference>
<name>A0A3N4W4W9_9GAMM</name>
<evidence type="ECO:0000259" key="3">
    <source>
        <dbReference type="Pfam" id="PF22725"/>
    </source>
</evidence>
<dbReference type="GO" id="GO:0000166">
    <property type="term" value="F:nucleotide binding"/>
    <property type="evidence" value="ECO:0007669"/>
    <property type="project" value="InterPro"/>
</dbReference>
<comment type="caution">
    <text evidence="4">The sequence shown here is derived from an EMBL/GenBank/DDBJ whole genome shotgun (WGS) entry which is preliminary data.</text>
</comment>